<feature type="region of interest" description="Disordered" evidence="1">
    <location>
        <begin position="280"/>
        <end position="566"/>
    </location>
</feature>
<evidence type="ECO:0000256" key="1">
    <source>
        <dbReference type="SAM" id="MobiDB-lite"/>
    </source>
</evidence>
<feature type="signal peptide" evidence="2">
    <location>
        <begin position="1"/>
        <end position="16"/>
    </location>
</feature>
<feature type="compositionally biased region" description="Acidic residues" evidence="1">
    <location>
        <begin position="333"/>
        <end position="354"/>
    </location>
</feature>
<dbReference type="RefSeq" id="XP_067802782.1">
    <property type="nucleotide sequence ID" value="XM_067947560.1"/>
</dbReference>
<evidence type="ECO:0000256" key="2">
    <source>
        <dbReference type="SAM" id="SignalP"/>
    </source>
</evidence>
<dbReference type="GeneID" id="94336835"/>
<comment type="caution">
    <text evidence="3">The sequence shown here is derived from an EMBL/GenBank/DDBJ whole genome shotgun (WGS) entry which is preliminary data.</text>
</comment>
<feature type="compositionally biased region" description="Basic and acidic residues" evidence="1">
    <location>
        <begin position="316"/>
        <end position="332"/>
    </location>
</feature>
<keyword evidence="4" id="KW-1185">Reference proteome</keyword>
<organism evidence="3 4">
    <name type="scientific">Babesia duncani</name>
    <dbReference type="NCBI Taxonomy" id="323732"/>
    <lineage>
        <taxon>Eukaryota</taxon>
        <taxon>Sar</taxon>
        <taxon>Alveolata</taxon>
        <taxon>Apicomplexa</taxon>
        <taxon>Aconoidasida</taxon>
        <taxon>Piroplasmida</taxon>
        <taxon>Babesiidae</taxon>
        <taxon>Babesia</taxon>
    </lineage>
</organism>
<feature type="chain" id="PRO_5042001540" evidence="2">
    <location>
        <begin position="17"/>
        <end position="631"/>
    </location>
</feature>
<feature type="compositionally biased region" description="Polar residues" evidence="1">
    <location>
        <begin position="360"/>
        <end position="377"/>
    </location>
</feature>
<sequence length="631" mass="70010">MKGISMLLLTCSMVASMDPKEAPVSEVVTENEPTDTEIDSDNTIKPPVDIYLPKGLYASSYGPPDTIVAVESIEMEIDITNYHAEGIQRKLVSHNSVAMVHFWVGMTHHFGLVRQGSEEIIRLDNKTCRSIKSIRLVDDTVYIGFYFTDGSTPIYFLKSEGKWIRNQDSEIFEKACIKYFKRVPYDLLSKNTGVTIHDNWGTRSGKLGNTDFGYFINAVTDSGKVLYRADEKGETFAKAVFETKTEDEYTAFFCEILLVEPVNRARLLTFKEVNGTWTEYQKPEETSTPASIPRNPGDHGNIDNHGNPGKPNDTATEERSKDTGPDLTRDNTDDFEGEDDEPYDNEEDPDEDTPQNEQPTTTDNNHKNPSGQPNDNNVPEKSKEQNEHTEIPSVEPPEKKPDTPKVGSSDPVNTNADQEKNEEDDDADDEGGLSDHSEADLDADDYGGKEDTGGRGDLDIDDYGGREDTGKEKNQDTNLGKRKNAKDEKHNNTPQKANTDPEGKKEDSDDGKTPESPTSGDGKPKPVPRSKKPQHGQGDNFESIPDLIPINPETPTDDPQVPPGKTQGKFIIHLLIVATDKNLKGEIYHGGVCTNPDHKEKNKQGLDDGGYMQGSSFTTFIVMLITMLLVN</sequence>
<protein>
    <submittedName>
        <fullName evidence="3">Uncharacterized protein</fullName>
    </submittedName>
</protein>
<feature type="compositionally biased region" description="Basic and acidic residues" evidence="1">
    <location>
        <begin position="378"/>
        <end position="403"/>
    </location>
</feature>
<evidence type="ECO:0000313" key="3">
    <source>
        <dbReference type="EMBL" id="KAK2195940.1"/>
    </source>
</evidence>
<feature type="compositionally biased region" description="Basic and acidic residues" evidence="1">
    <location>
        <begin position="446"/>
        <end position="475"/>
    </location>
</feature>
<reference evidence="3" key="1">
    <citation type="journal article" date="2023" name="Nat. Microbiol.">
        <title>Babesia duncani multi-omics identifies virulence factors and drug targets.</title>
        <authorList>
            <person name="Singh P."/>
            <person name="Lonardi S."/>
            <person name="Liang Q."/>
            <person name="Vydyam P."/>
            <person name="Khabirova E."/>
            <person name="Fang T."/>
            <person name="Gihaz S."/>
            <person name="Thekkiniath J."/>
            <person name="Munshi M."/>
            <person name="Abel S."/>
            <person name="Ciampossin L."/>
            <person name="Batugedara G."/>
            <person name="Gupta M."/>
            <person name="Lu X.M."/>
            <person name="Lenz T."/>
            <person name="Chakravarty S."/>
            <person name="Cornillot E."/>
            <person name="Hu Y."/>
            <person name="Ma W."/>
            <person name="Gonzalez L.M."/>
            <person name="Sanchez S."/>
            <person name="Estrada K."/>
            <person name="Sanchez-Flores A."/>
            <person name="Montero E."/>
            <person name="Harb O.S."/>
            <person name="Le Roch K.G."/>
            <person name="Mamoun C.B."/>
        </authorList>
    </citation>
    <scope>NUCLEOTIDE SEQUENCE</scope>
    <source>
        <strain evidence="3">WA1</strain>
    </source>
</reference>
<dbReference type="Proteomes" id="UP001214638">
    <property type="component" value="Unassembled WGS sequence"/>
</dbReference>
<dbReference type="AlphaFoldDB" id="A0AAD9UNR2"/>
<evidence type="ECO:0000313" key="4">
    <source>
        <dbReference type="Proteomes" id="UP001214638"/>
    </source>
</evidence>
<dbReference type="KEGG" id="bdw:94336835"/>
<dbReference type="EMBL" id="JALLKP010000003">
    <property type="protein sequence ID" value="KAK2195940.1"/>
    <property type="molecule type" value="Genomic_DNA"/>
</dbReference>
<keyword evidence="2" id="KW-0732">Signal</keyword>
<feature type="region of interest" description="Disordered" evidence="1">
    <location>
        <begin position="22"/>
        <end position="42"/>
    </location>
</feature>
<feature type="compositionally biased region" description="Basic and acidic residues" evidence="1">
    <location>
        <begin position="499"/>
        <end position="513"/>
    </location>
</feature>
<accession>A0AAD9UNR2</accession>
<feature type="compositionally biased region" description="Acidic residues" evidence="1">
    <location>
        <begin position="420"/>
        <end position="432"/>
    </location>
</feature>
<proteinExistence type="predicted"/>
<name>A0AAD9UNR2_9APIC</name>
<gene>
    <name evidence="3" type="ORF">BdWA1_002538</name>
</gene>